<dbReference type="Proteomes" id="UP000494222">
    <property type="component" value="Unassembled WGS sequence"/>
</dbReference>
<feature type="compositionally biased region" description="Low complexity" evidence="1">
    <location>
        <begin position="11"/>
        <end position="20"/>
    </location>
</feature>
<dbReference type="EMBL" id="CABVPL010000015">
    <property type="protein sequence ID" value="VWB57615.1"/>
    <property type="molecule type" value="Genomic_DNA"/>
</dbReference>
<organism evidence="2 3">
    <name type="scientific">Burkholderia latens</name>
    <dbReference type="NCBI Taxonomy" id="488446"/>
    <lineage>
        <taxon>Bacteria</taxon>
        <taxon>Pseudomonadati</taxon>
        <taxon>Pseudomonadota</taxon>
        <taxon>Betaproteobacteria</taxon>
        <taxon>Burkholderiales</taxon>
        <taxon>Burkholderiaceae</taxon>
        <taxon>Burkholderia</taxon>
        <taxon>Burkholderia cepacia complex</taxon>
    </lineage>
</organism>
<gene>
    <name evidence="2" type="ORF">BLA24064_02651</name>
</gene>
<dbReference type="AlphaFoldDB" id="A0A6P2KSK3"/>
<proteinExistence type="predicted"/>
<evidence type="ECO:0000313" key="2">
    <source>
        <dbReference type="EMBL" id="VWB57615.1"/>
    </source>
</evidence>
<protein>
    <submittedName>
        <fullName evidence="2">Uncharacterized protein</fullName>
    </submittedName>
</protein>
<reference evidence="2 3" key="1">
    <citation type="submission" date="2019-09" db="EMBL/GenBank/DDBJ databases">
        <authorList>
            <person name="Depoorter E."/>
        </authorList>
    </citation>
    <scope>NUCLEOTIDE SEQUENCE [LARGE SCALE GENOMIC DNA]</scope>
    <source>
        <strain evidence="2">LMG 24064</strain>
    </source>
</reference>
<sequence>MTVSARGGALAAGWNPAGRGRAAAAPVSAVSGLAPH</sequence>
<evidence type="ECO:0000256" key="1">
    <source>
        <dbReference type="SAM" id="MobiDB-lite"/>
    </source>
</evidence>
<name>A0A6P2KSK3_9BURK</name>
<feature type="region of interest" description="Disordered" evidence="1">
    <location>
        <begin position="1"/>
        <end position="20"/>
    </location>
</feature>
<evidence type="ECO:0000313" key="3">
    <source>
        <dbReference type="Proteomes" id="UP000494222"/>
    </source>
</evidence>
<accession>A0A6P2KSK3</accession>